<dbReference type="Proteomes" id="UP000288096">
    <property type="component" value="Unassembled WGS sequence"/>
</dbReference>
<sequence>MLIRARKILMFWVKKHNSSPGPECHIAKGDFLYPPAGKVKEDTYRTRDGCACFDFRFEEFEYHYEIYVLSTPFSAYGVEKCPLSEWTLADSRINPSALGHNMAIRTYHQARTMAAIWSEHVWANTGPGEIQRLSCLQKHTE</sequence>
<comment type="caution">
    <text evidence="1">The sequence shown here is derived from an EMBL/GenBank/DDBJ whole genome shotgun (WGS) entry which is preliminary data.</text>
</comment>
<name>A0A401FQW5_9BACT</name>
<evidence type="ECO:0000313" key="2">
    <source>
        <dbReference type="Proteomes" id="UP000288096"/>
    </source>
</evidence>
<keyword evidence="2" id="KW-1185">Reference proteome</keyword>
<reference evidence="2" key="1">
    <citation type="submission" date="2017-11" db="EMBL/GenBank/DDBJ databases">
        <authorList>
            <person name="Watanabe M."/>
            <person name="Kojima H."/>
        </authorList>
    </citation>
    <scope>NUCLEOTIDE SEQUENCE [LARGE SCALE GENOMIC DNA]</scope>
    <source>
        <strain evidence="2">Tokyo 01</strain>
    </source>
</reference>
<evidence type="ECO:0000313" key="1">
    <source>
        <dbReference type="EMBL" id="GBC59357.1"/>
    </source>
</evidence>
<gene>
    <name evidence="1" type="ORF">DENIS_0296</name>
</gene>
<dbReference type="AlphaFoldDB" id="A0A401FQW5"/>
<dbReference type="EMBL" id="BEXT01000001">
    <property type="protein sequence ID" value="GBC59357.1"/>
    <property type="molecule type" value="Genomic_DNA"/>
</dbReference>
<protein>
    <submittedName>
        <fullName evidence="1">Uncharacterized protein</fullName>
    </submittedName>
</protein>
<proteinExistence type="predicted"/>
<reference evidence="2" key="2">
    <citation type="submission" date="2019-01" db="EMBL/GenBank/DDBJ databases">
        <title>Genome sequence of Desulfonema ishimotonii strain Tokyo 01.</title>
        <authorList>
            <person name="Fukui M."/>
        </authorList>
    </citation>
    <scope>NUCLEOTIDE SEQUENCE [LARGE SCALE GENOMIC DNA]</scope>
    <source>
        <strain evidence="2">Tokyo 01</strain>
    </source>
</reference>
<accession>A0A401FQW5</accession>
<organism evidence="1 2">
    <name type="scientific">Desulfonema ishimotonii</name>
    <dbReference type="NCBI Taxonomy" id="45657"/>
    <lineage>
        <taxon>Bacteria</taxon>
        <taxon>Pseudomonadati</taxon>
        <taxon>Thermodesulfobacteriota</taxon>
        <taxon>Desulfobacteria</taxon>
        <taxon>Desulfobacterales</taxon>
        <taxon>Desulfococcaceae</taxon>
        <taxon>Desulfonema</taxon>
    </lineage>
</organism>